<dbReference type="InterPro" id="IPR036754">
    <property type="entry name" value="YbaK/aa-tRNA-synt-asso_dom_sf"/>
</dbReference>
<organism evidence="2 3">
    <name type="scientific">Streptomyces calidiresistens</name>
    <dbReference type="NCBI Taxonomy" id="1485586"/>
    <lineage>
        <taxon>Bacteria</taxon>
        <taxon>Bacillati</taxon>
        <taxon>Actinomycetota</taxon>
        <taxon>Actinomycetes</taxon>
        <taxon>Kitasatosporales</taxon>
        <taxon>Streptomycetaceae</taxon>
        <taxon>Streptomyces</taxon>
    </lineage>
</organism>
<dbReference type="Pfam" id="PF04073">
    <property type="entry name" value="tRNA_edit"/>
    <property type="match status" value="1"/>
</dbReference>
<dbReference type="GO" id="GO:0002161">
    <property type="term" value="F:aminoacyl-tRNA deacylase activity"/>
    <property type="evidence" value="ECO:0007669"/>
    <property type="project" value="InterPro"/>
</dbReference>
<gene>
    <name evidence="2" type="ORF">FOE67_22035</name>
</gene>
<proteinExistence type="predicted"/>
<dbReference type="SUPFAM" id="SSF55826">
    <property type="entry name" value="YbaK/ProRS associated domain"/>
    <property type="match status" value="1"/>
</dbReference>
<accession>A0A7W3XYL7</accession>
<dbReference type="EMBL" id="VKHS01000757">
    <property type="protein sequence ID" value="MBB0232103.1"/>
    <property type="molecule type" value="Genomic_DNA"/>
</dbReference>
<dbReference type="AlphaFoldDB" id="A0A7W3XYL7"/>
<comment type="caution">
    <text evidence="2">The sequence shown here is derived from an EMBL/GenBank/DDBJ whole genome shotgun (WGS) entry which is preliminary data.</text>
</comment>
<dbReference type="Proteomes" id="UP000530234">
    <property type="component" value="Unassembled WGS sequence"/>
</dbReference>
<reference evidence="3" key="1">
    <citation type="submission" date="2019-10" db="EMBL/GenBank/DDBJ databases">
        <title>Streptomyces sp. nov., a novel actinobacterium isolated from alkaline environment.</title>
        <authorList>
            <person name="Golinska P."/>
        </authorList>
    </citation>
    <scope>NUCLEOTIDE SEQUENCE [LARGE SCALE GENOMIC DNA]</scope>
    <source>
        <strain evidence="3">DSM 42108</strain>
    </source>
</reference>
<keyword evidence="3" id="KW-1185">Reference proteome</keyword>
<dbReference type="PANTHER" id="PTHR30411">
    <property type="entry name" value="CYTOPLASMIC PROTEIN"/>
    <property type="match status" value="1"/>
</dbReference>
<sequence length="167" mass="18566">MPSRDRTAHGRLRELADRHGASYRLIEHPPEGRTEVASALRGHALARSAKSLVVVVRPNKRTRRYVLAVIPGDRRLDLCRVAECAGGRRAGFADRETAERLAGSVSGSIIPFSFHPDLELIVEEDLLRGDTLYFNAARLDLSMALATEDYLRMARPRTERIAEPVGP</sequence>
<dbReference type="Gene3D" id="3.90.960.10">
    <property type="entry name" value="YbaK/aminoacyl-tRNA synthetase-associated domain"/>
    <property type="match status" value="1"/>
</dbReference>
<dbReference type="PANTHER" id="PTHR30411:SF9">
    <property type="entry name" value="MULTIFUNCTIONAL SER_THR-TRNA DEACYLASE PROXP-Y"/>
    <property type="match status" value="1"/>
</dbReference>
<evidence type="ECO:0000259" key="1">
    <source>
        <dbReference type="Pfam" id="PF04073"/>
    </source>
</evidence>
<dbReference type="GO" id="GO:0004812">
    <property type="term" value="F:aminoacyl-tRNA ligase activity"/>
    <property type="evidence" value="ECO:0007669"/>
    <property type="project" value="UniProtKB-KW"/>
</dbReference>
<keyword evidence="2" id="KW-0030">Aminoacyl-tRNA synthetase</keyword>
<dbReference type="InterPro" id="IPR007214">
    <property type="entry name" value="YbaK/aa-tRNA-synth-assoc-dom"/>
</dbReference>
<name>A0A7W3XYL7_9ACTN</name>
<evidence type="ECO:0000313" key="2">
    <source>
        <dbReference type="EMBL" id="MBB0232103.1"/>
    </source>
</evidence>
<protein>
    <submittedName>
        <fullName evidence="2">YbaK/prolyl-tRNA synthetase associated domain-containing protein</fullName>
    </submittedName>
</protein>
<keyword evidence="2" id="KW-0436">Ligase</keyword>
<evidence type="ECO:0000313" key="3">
    <source>
        <dbReference type="Proteomes" id="UP000530234"/>
    </source>
</evidence>
<feature type="domain" description="YbaK/aminoacyl-tRNA synthetase-associated" evidence="1">
    <location>
        <begin position="28"/>
        <end position="152"/>
    </location>
</feature>